<evidence type="ECO:0000259" key="11">
    <source>
        <dbReference type="Pfam" id="PF02751"/>
    </source>
</evidence>
<reference evidence="12" key="1">
    <citation type="submission" date="2023-03" db="EMBL/GenBank/DDBJ databases">
        <title>Massive genome expansion in bonnet fungi (Mycena s.s.) driven by repeated elements and novel gene families across ecological guilds.</title>
        <authorList>
            <consortium name="Lawrence Berkeley National Laboratory"/>
            <person name="Harder C.B."/>
            <person name="Miyauchi S."/>
            <person name="Viragh M."/>
            <person name="Kuo A."/>
            <person name="Thoen E."/>
            <person name="Andreopoulos B."/>
            <person name="Lu D."/>
            <person name="Skrede I."/>
            <person name="Drula E."/>
            <person name="Henrissat B."/>
            <person name="Morin E."/>
            <person name="Kohler A."/>
            <person name="Barry K."/>
            <person name="LaButti K."/>
            <person name="Morin E."/>
            <person name="Salamov A."/>
            <person name="Lipzen A."/>
            <person name="Mereny Z."/>
            <person name="Hegedus B."/>
            <person name="Baldrian P."/>
            <person name="Stursova M."/>
            <person name="Weitz H."/>
            <person name="Taylor A."/>
            <person name="Grigoriev I.V."/>
            <person name="Nagy L.G."/>
            <person name="Martin F."/>
            <person name="Kauserud H."/>
        </authorList>
    </citation>
    <scope>NUCLEOTIDE SEQUENCE</scope>
    <source>
        <strain evidence="12">9284</strain>
    </source>
</reference>
<comment type="function">
    <text evidence="7">TFIIA is a component of the transcription machinery of RNA polymerase II and plays an important role in transcriptional activation. TFIIA in a complex with TBP mediates transcriptional activity.</text>
</comment>
<keyword evidence="13" id="KW-1185">Reference proteome</keyword>
<evidence type="ECO:0000256" key="2">
    <source>
        <dbReference type="ARBA" id="ARBA00007675"/>
    </source>
</evidence>
<comment type="caution">
    <text evidence="12">The sequence shown here is derived from an EMBL/GenBank/DDBJ whole genome shotgun (WGS) entry which is preliminary data.</text>
</comment>
<proteinExistence type="inferred from homology"/>
<dbReference type="EMBL" id="JARKIF010000024">
    <property type="protein sequence ID" value="KAJ7615324.1"/>
    <property type="molecule type" value="Genomic_DNA"/>
</dbReference>
<accession>A0AAD7FEC0</accession>
<evidence type="ECO:0000313" key="12">
    <source>
        <dbReference type="EMBL" id="KAJ7615324.1"/>
    </source>
</evidence>
<organism evidence="12 13">
    <name type="scientific">Roridomyces roridus</name>
    <dbReference type="NCBI Taxonomy" id="1738132"/>
    <lineage>
        <taxon>Eukaryota</taxon>
        <taxon>Fungi</taxon>
        <taxon>Dikarya</taxon>
        <taxon>Basidiomycota</taxon>
        <taxon>Agaricomycotina</taxon>
        <taxon>Agaricomycetes</taxon>
        <taxon>Agaricomycetidae</taxon>
        <taxon>Agaricales</taxon>
        <taxon>Marasmiineae</taxon>
        <taxon>Mycenaceae</taxon>
        <taxon>Roridomyces</taxon>
    </lineage>
</organism>
<keyword evidence="6" id="KW-0539">Nucleus</keyword>
<comment type="subcellular location">
    <subcellularLocation>
        <location evidence="1">Nucleus</location>
    </subcellularLocation>
</comment>
<dbReference type="InterPro" id="IPR015871">
    <property type="entry name" value="TFIIA_gsu_C"/>
</dbReference>
<evidence type="ECO:0000256" key="5">
    <source>
        <dbReference type="ARBA" id="ARBA00023163"/>
    </source>
</evidence>
<evidence type="ECO:0000256" key="4">
    <source>
        <dbReference type="ARBA" id="ARBA00023015"/>
    </source>
</evidence>
<dbReference type="GO" id="GO:0005672">
    <property type="term" value="C:transcription factor TFIIA complex"/>
    <property type="evidence" value="ECO:0007669"/>
    <property type="project" value="InterPro"/>
</dbReference>
<evidence type="ECO:0000256" key="9">
    <source>
        <dbReference type="ARBA" id="ARBA00032215"/>
    </source>
</evidence>
<evidence type="ECO:0000256" key="8">
    <source>
        <dbReference type="ARBA" id="ARBA00029848"/>
    </source>
</evidence>
<dbReference type="Pfam" id="PF02751">
    <property type="entry name" value="TFIIA_gamma_C"/>
    <property type="match status" value="1"/>
</dbReference>
<dbReference type="SUPFAM" id="SSF47396">
    <property type="entry name" value="Transcription factor IIA (TFIIA), alpha-helical domain"/>
    <property type="match status" value="1"/>
</dbReference>
<sequence length="133" mass="14619">MPWTFYESYRGSPLGIALCDSVDDYVRSGEITEELGRIVLAEFDRALADAMANIDARASVKGHLRTYRNCDDVWYFSLRDATFKMDNKQTVSTSRVKIVACKHGDAVAVDLGADPETGEVIPTKGPGSRGKGR</sequence>
<dbReference type="AlphaFoldDB" id="A0AAD7FEC0"/>
<comment type="similarity">
    <text evidence="2">Belongs to the TFIIA subunit 2 family.</text>
</comment>
<gene>
    <name evidence="12" type="ORF">FB45DRAFT_757799</name>
</gene>
<dbReference type="Gene3D" id="1.10.287.190">
    <property type="entry name" value="Transcription factor IIA gamma subunit, alpha-helical domain"/>
    <property type="match status" value="1"/>
</dbReference>
<dbReference type="InterPro" id="IPR003194">
    <property type="entry name" value="TFIIA_gsu"/>
</dbReference>
<evidence type="ECO:0000256" key="1">
    <source>
        <dbReference type="ARBA" id="ARBA00004123"/>
    </source>
</evidence>
<dbReference type="GO" id="GO:0006367">
    <property type="term" value="P:transcription initiation at RNA polymerase II promoter"/>
    <property type="evidence" value="ECO:0007669"/>
    <property type="project" value="InterPro"/>
</dbReference>
<dbReference type="Proteomes" id="UP001221142">
    <property type="component" value="Unassembled WGS sequence"/>
</dbReference>
<feature type="domain" description="Transcription initiation factor IIA gamma subunit C-terminal" evidence="11">
    <location>
        <begin position="61"/>
        <end position="102"/>
    </location>
</feature>
<evidence type="ECO:0000313" key="13">
    <source>
        <dbReference type="Proteomes" id="UP001221142"/>
    </source>
</evidence>
<dbReference type="PANTHER" id="PTHR10966">
    <property type="entry name" value="TRANSCRIPTION INITIATION FACTOR IIA SUBUNIT 2"/>
    <property type="match status" value="1"/>
</dbReference>
<dbReference type="InterPro" id="IPR009088">
    <property type="entry name" value="TFIIA_b-brl"/>
</dbReference>
<feature type="domain" description="Transcription initiation factor IIA gamma subunit N-terminal" evidence="10">
    <location>
        <begin position="5"/>
        <end position="51"/>
    </location>
</feature>
<dbReference type="CDD" id="cd10014">
    <property type="entry name" value="TFIIA_gamma_C"/>
    <property type="match status" value="1"/>
</dbReference>
<evidence type="ECO:0000256" key="7">
    <source>
        <dbReference type="ARBA" id="ARBA00024733"/>
    </source>
</evidence>
<name>A0AAD7FEC0_9AGAR</name>
<dbReference type="SUPFAM" id="SSF50784">
    <property type="entry name" value="Transcription factor IIA (TFIIA), beta-barrel domain"/>
    <property type="match status" value="1"/>
</dbReference>
<dbReference type="InterPro" id="IPR015872">
    <property type="entry name" value="TFIIA_gsu_N"/>
</dbReference>
<keyword evidence="5" id="KW-0804">Transcription</keyword>
<dbReference type="Pfam" id="PF02268">
    <property type="entry name" value="TFIIA_gamma_N"/>
    <property type="match status" value="1"/>
</dbReference>
<keyword evidence="4" id="KW-0805">Transcription regulation</keyword>
<dbReference type="InterPro" id="IPR009083">
    <property type="entry name" value="TFIIA_a-hlx"/>
</dbReference>
<evidence type="ECO:0000256" key="6">
    <source>
        <dbReference type="ARBA" id="ARBA00023242"/>
    </source>
</evidence>
<evidence type="ECO:0000256" key="3">
    <source>
        <dbReference type="ARBA" id="ARBA00019928"/>
    </source>
</evidence>
<dbReference type="Gene3D" id="2.30.18.10">
    <property type="entry name" value="Transcription factor IIA (TFIIA), beta-barrel domain"/>
    <property type="match status" value="1"/>
</dbReference>
<protein>
    <recommendedName>
        <fullName evidence="3">Transcription initiation factor IIA subunit 2</fullName>
    </recommendedName>
    <alternativeName>
        <fullName evidence="9">General transcription factor IIA subunit 2</fullName>
    </alternativeName>
    <alternativeName>
        <fullName evidence="8">Transcription initiation factor IIA small chain</fullName>
    </alternativeName>
</protein>
<evidence type="ECO:0000259" key="10">
    <source>
        <dbReference type="Pfam" id="PF02268"/>
    </source>
</evidence>